<dbReference type="FunFam" id="3.50.80.10:FF:000001">
    <property type="entry name" value="D-aminoacyl-tRNA deacylase"/>
    <property type="match status" value="1"/>
</dbReference>
<comment type="subcellular location">
    <subcellularLocation>
        <location evidence="5">Cytoplasm</location>
    </subcellularLocation>
</comment>
<dbReference type="OrthoDB" id="275783at2759"/>
<protein>
    <recommendedName>
        <fullName evidence="2 5">D-aminoacyl-tRNA deacylase</fullName>
        <ecNumber evidence="2 5">3.1.1.96</ecNumber>
    </recommendedName>
</protein>
<keyword evidence="5" id="KW-0820">tRNA-binding</keyword>
<evidence type="ECO:0000256" key="4">
    <source>
        <dbReference type="ARBA" id="ARBA00048018"/>
    </source>
</evidence>
<dbReference type="GeneID" id="105263656"/>
<sequence length="159" mass="17797">MKVIIQRVRQASVTVDGLVISEIGRGLCVLVGIKANDTLADMEYIVKKILNLKLFDDEKGKRWAASVMDKRYEVLCVSQFTLYHVMKGNKLDFHRAMSAAHAEPFYKNFIGELGKAYEPELIKDGQFGALMTVRIENDGPVTIEIESPSPKEIPGLVPE</sequence>
<dbReference type="GO" id="GO:0005737">
    <property type="term" value="C:cytoplasm"/>
    <property type="evidence" value="ECO:0007669"/>
    <property type="project" value="UniProtKB-SubCell"/>
</dbReference>
<dbReference type="PANTHER" id="PTHR10472">
    <property type="entry name" value="D-TYROSYL-TRNA TYR DEACYLASE"/>
    <property type="match status" value="1"/>
</dbReference>
<dbReference type="InterPro" id="IPR003732">
    <property type="entry name" value="Daa-tRNA_deacyls_DTD"/>
</dbReference>
<keyword evidence="5" id="KW-0963">Cytoplasm</keyword>
<dbReference type="GO" id="GO:0000049">
    <property type="term" value="F:tRNA binding"/>
    <property type="evidence" value="ECO:0007669"/>
    <property type="project" value="UniProtKB-KW"/>
</dbReference>
<evidence type="ECO:0000256" key="5">
    <source>
        <dbReference type="RuleBase" id="RU003470"/>
    </source>
</evidence>
<evidence type="ECO:0000256" key="3">
    <source>
        <dbReference type="ARBA" id="ARBA00047676"/>
    </source>
</evidence>
<dbReference type="GO" id="GO:0051500">
    <property type="term" value="F:D-tyrosyl-tRNA(Tyr) deacylase activity"/>
    <property type="evidence" value="ECO:0007669"/>
    <property type="project" value="TreeGrafter"/>
</dbReference>
<gene>
    <name evidence="7" type="primary">Dtd</name>
</gene>
<dbReference type="EC" id="3.1.1.96" evidence="2 5"/>
<reference evidence="7" key="1">
    <citation type="submission" date="2025-08" db="UniProtKB">
        <authorList>
            <consortium name="RefSeq"/>
        </authorList>
    </citation>
    <scope>IDENTIFICATION</scope>
    <source>
        <strain evidence="7">USDA-PBARC FA_bdor</strain>
        <tissue evidence="7">Whole organism</tissue>
    </source>
</reference>
<comment type="similarity">
    <text evidence="1 5">Belongs to the DTD family.</text>
</comment>
<proteinExistence type="inferred from homology"/>
<keyword evidence="5" id="KW-0694">RNA-binding</keyword>
<dbReference type="Proteomes" id="UP000694866">
    <property type="component" value="Unplaced"/>
</dbReference>
<evidence type="ECO:0000313" key="6">
    <source>
        <dbReference type="Proteomes" id="UP000694866"/>
    </source>
</evidence>
<keyword evidence="6" id="KW-1185">Reference proteome</keyword>
<name>A0A9R1TWB5_9HYME</name>
<evidence type="ECO:0000313" key="7">
    <source>
        <dbReference type="RefSeq" id="XP_011298302.1"/>
    </source>
</evidence>
<dbReference type="Pfam" id="PF02580">
    <property type="entry name" value="Tyr_Deacylase"/>
    <property type="match status" value="1"/>
</dbReference>
<comment type="catalytic activity">
    <reaction evidence="3">
        <text>glycyl-tRNA(Ala) + H2O = tRNA(Ala) + glycine + H(+)</text>
        <dbReference type="Rhea" id="RHEA:53744"/>
        <dbReference type="Rhea" id="RHEA-COMP:9657"/>
        <dbReference type="Rhea" id="RHEA-COMP:13640"/>
        <dbReference type="ChEBI" id="CHEBI:15377"/>
        <dbReference type="ChEBI" id="CHEBI:15378"/>
        <dbReference type="ChEBI" id="CHEBI:57305"/>
        <dbReference type="ChEBI" id="CHEBI:78442"/>
        <dbReference type="ChEBI" id="CHEBI:78522"/>
        <dbReference type="EC" id="3.1.1.96"/>
    </reaction>
</comment>
<dbReference type="Gene3D" id="3.50.80.10">
    <property type="entry name" value="D-tyrosyl-tRNA(Tyr) deacylase"/>
    <property type="match status" value="1"/>
</dbReference>
<comment type="catalytic activity">
    <reaction evidence="4">
        <text>a D-aminoacyl-tRNA + H2O = a tRNA + a D-alpha-amino acid + H(+)</text>
        <dbReference type="Rhea" id="RHEA:13953"/>
        <dbReference type="Rhea" id="RHEA-COMP:10123"/>
        <dbReference type="Rhea" id="RHEA-COMP:10124"/>
        <dbReference type="ChEBI" id="CHEBI:15377"/>
        <dbReference type="ChEBI" id="CHEBI:15378"/>
        <dbReference type="ChEBI" id="CHEBI:59871"/>
        <dbReference type="ChEBI" id="CHEBI:78442"/>
        <dbReference type="ChEBI" id="CHEBI:79333"/>
        <dbReference type="EC" id="3.1.1.96"/>
    </reaction>
</comment>
<dbReference type="SUPFAM" id="SSF69500">
    <property type="entry name" value="DTD-like"/>
    <property type="match status" value="1"/>
</dbReference>
<dbReference type="AlphaFoldDB" id="A0A9R1TWB5"/>
<organism evidence="6 7">
    <name type="scientific">Fopius arisanus</name>
    <dbReference type="NCBI Taxonomy" id="64838"/>
    <lineage>
        <taxon>Eukaryota</taxon>
        <taxon>Metazoa</taxon>
        <taxon>Ecdysozoa</taxon>
        <taxon>Arthropoda</taxon>
        <taxon>Hexapoda</taxon>
        <taxon>Insecta</taxon>
        <taxon>Pterygota</taxon>
        <taxon>Neoptera</taxon>
        <taxon>Endopterygota</taxon>
        <taxon>Hymenoptera</taxon>
        <taxon>Apocrita</taxon>
        <taxon>Ichneumonoidea</taxon>
        <taxon>Braconidae</taxon>
        <taxon>Opiinae</taxon>
        <taxon>Fopius</taxon>
    </lineage>
</organism>
<evidence type="ECO:0000256" key="1">
    <source>
        <dbReference type="ARBA" id="ARBA00009673"/>
    </source>
</evidence>
<dbReference type="RefSeq" id="XP_011298302.1">
    <property type="nucleotide sequence ID" value="XM_011300000.1"/>
</dbReference>
<evidence type="ECO:0000256" key="2">
    <source>
        <dbReference type="ARBA" id="ARBA00013056"/>
    </source>
</evidence>
<dbReference type="NCBIfam" id="TIGR00256">
    <property type="entry name" value="D-aminoacyl-tRNA deacylase"/>
    <property type="match status" value="1"/>
</dbReference>
<dbReference type="CTD" id="41371"/>
<dbReference type="InterPro" id="IPR023509">
    <property type="entry name" value="DTD-like_sf"/>
</dbReference>
<dbReference type="PANTHER" id="PTHR10472:SF5">
    <property type="entry name" value="D-AMINOACYL-TRNA DEACYLASE 1"/>
    <property type="match status" value="1"/>
</dbReference>
<accession>A0A9R1TWB5</accession>
<dbReference type="KEGG" id="fas:105263656"/>
<keyword evidence="5" id="KW-0378">Hydrolase</keyword>